<dbReference type="GO" id="GO:0015562">
    <property type="term" value="F:efflux transmembrane transporter activity"/>
    <property type="evidence" value="ECO:0007669"/>
    <property type="project" value="InterPro"/>
</dbReference>
<dbReference type="InterPro" id="IPR010130">
    <property type="entry name" value="T1SS_OMP_TolC"/>
</dbReference>
<feature type="coiled-coil region" evidence="8">
    <location>
        <begin position="141"/>
        <end position="200"/>
    </location>
</feature>
<protein>
    <submittedName>
        <fullName evidence="10">TolC family outer membrane protein</fullName>
    </submittedName>
</protein>
<dbReference type="AlphaFoldDB" id="A0A5B8SWX2"/>
<keyword evidence="11" id="KW-1185">Reference proteome</keyword>
<dbReference type="InterPro" id="IPR003423">
    <property type="entry name" value="OMP_efflux"/>
</dbReference>
<evidence type="ECO:0000256" key="4">
    <source>
        <dbReference type="ARBA" id="ARBA00022452"/>
    </source>
</evidence>
<evidence type="ECO:0000256" key="8">
    <source>
        <dbReference type="SAM" id="Coils"/>
    </source>
</evidence>
<evidence type="ECO:0000256" key="1">
    <source>
        <dbReference type="ARBA" id="ARBA00004442"/>
    </source>
</evidence>
<keyword evidence="3" id="KW-0813">Transport</keyword>
<keyword evidence="5" id="KW-0812">Transmembrane</keyword>
<dbReference type="InterPro" id="IPR051906">
    <property type="entry name" value="TolC-like"/>
</dbReference>
<dbReference type="GO" id="GO:1990281">
    <property type="term" value="C:efflux pump complex"/>
    <property type="evidence" value="ECO:0007669"/>
    <property type="project" value="TreeGrafter"/>
</dbReference>
<name>A0A5B8SWX2_9GAMM</name>
<dbReference type="PANTHER" id="PTHR30026">
    <property type="entry name" value="OUTER MEMBRANE PROTEIN TOLC"/>
    <property type="match status" value="1"/>
</dbReference>
<comment type="subcellular location">
    <subcellularLocation>
        <location evidence="1">Cell outer membrane</location>
    </subcellularLocation>
</comment>
<reference evidence="10 11" key="1">
    <citation type="submission" date="2019-06" db="EMBL/GenBank/DDBJ databases">
        <title>Genome analyses of bacteria isolated from kimchi.</title>
        <authorList>
            <person name="Lee S."/>
            <person name="Ahn S."/>
            <person name="Roh S."/>
        </authorList>
    </citation>
    <scope>NUCLEOTIDE SEQUENCE [LARGE SCALE GENOMIC DNA]</scope>
    <source>
        <strain evidence="10 11">CBA4606</strain>
    </source>
</reference>
<proteinExistence type="inferred from homology"/>
<dbReference type="NCBIfam" id="TIGR01844">
    <property type="entry name" value="type_I_sec_TolC"/>
    <property type="match status" value="1"/>
</dbReference>
<dbReference type="PANTHER" id="PTHR30026:SF20">
    <property type="entry name" value="OUTER MEMBRANE PROTEIN TOLC"/>
    <property type="match status" value="1"/>
</dbReference>
<keyword evidence="8" id="KW-0175">Coiled coil</keyword>
<dbReference type="GO" id="GO:0009279">
    <property type="term" value="C:cell outer membrane"/>
    <property type="evidence" value="ECO:0007669"/>
    <property type="project" value="UniProtKB-SubCell"/>
</dbReference>
<dbReference type="EMBL" id="CP042382">
    <property type="protein sequence ID" value="QEA39280.1"/>
    <property type="molecule type" value="Genomic_DNA"/>
</dbReference>
<dbReference type="OrthoDB" id="9813458at2"/>
<evidence type="ECO:0000256" key="5">
    <source>
        <dbReference type="ARBA" id="ARBA00022692"/>
    </source>
</evidence>
<feature type="region of interest" description="Disordered" evidence="9">
    <location>
        <begin position="486"/>
        <end position="540"/>
    </location>
</feature>
<gene>
    <name evidence="10" type="ORF">FGL86_09475</name>
</gene>
<dbReference type="Proteomes" id="UP000321272">
    <property type="component" value="Chromosome"/>
</dbReference>
<evidence type="ECO:0000313" key="10">
    <source>
        <dbReference type="EMBL" id="QEA39280.1"/>
    </source>
</evidence>
<feature type="compositionally biased region" description="Polar residues" evidence="9">
    <location>
        <begin position="506"/>
        <end position="516"/>
    </location>
</feature>
<evidence type="ECO:0000256" key="7">
    <source>
        <dbReference type="ARBA" id="ARBA00023237"/>
    </source>
</evidence>
<keyword evidence="7" id="KW-0998">Cell outer membrane</keyword>
<dbReference type="GO" id="GO:0015288">
    <property type="term" value="F:porin activity"/>
    <property type="evidence" value="ECO:0007669"/>
    <property type="project" value="TreeGrafter"/>
</dbReference>
<accession>A0A5B8SWX2</accession>
<comment type="similarity">
    <text evidence="2">Belongs to the outer membrane factor (OMF) (TC 1.B.17) family.</text>
</comment>
<sequence>MSCRRLSPLVVSLRQASASRPRLTRRVIPWLAGSLLTSLTLANSTQAADLLAITRDALDTNAEIASIRSQLEAAEAFTDVERGALLPQVDLSGSASHNRTYSSQGGDFTSQTVTLQDPDDDFEVASIDLNATQALFSPTSAARLEQAREQYDQQALQLEVTRQQLLFNVSQAYFEILRAYEVLEARRAQEKAIARQYEQSRERFDVGLIAITDVYEAQATYDLARAQRIAAESNLQVRFEALERLTGRRYESIETLKEDLPIEPPSPSRRSEWMDIALENSPQLMLAGAGVEVARSEVDISRSRRLPTVQAFARYNYADSNQNIQEGHDSASQLGVQASLPLYTGGTTTAQIHQSTYLLESSQYDFEDQRRDTLQNVRSLYTEVINDVQTVAARKQAIVSNRSALEATRSGYQVGTRNIVDVLNAEQNLFSAIADYAEARYDYVLARLNLQRQAGVLEVDDIAALNQWLTEAELVYLSVSDVEDMEPVESIGEPPAPPEEALPAGSTDSLLNNGTLGNDGPLGNQGLNDAGDINTELPDL</sequence>
<evidence type="ECO:0000256" key="9">
    <source>
        <dbReference type="SAM" id="MobiDB-lite"/>
    </source>
</evidence>
<keyword evidence="6" id="KW-0472">Membrane</keyword>
<dbReference type="Pfam" id="PF02321">
    <property type="entry name" value="OEP"/>
    <property type="match status" value="2"/>
</dbReference>
<organism evidence="10 11">
    <name type="scientific">Pistricoccus aurantiacus</name>
    <dbReference type="NCBI Taxonomy" id="1883414"/>
    <lineage>
        <taxon>Bacteria</taxon>
        <taxon>Pseudomonadati</taxon>
        <taxon>Pseudomonadota</taxon>
        <taxon>Gammaproteobacteria</taxon>
        <taxon>Oceanospirillales</taxon>
        <taxon>Halomonadaceae</taxon>
        <taxon>Pistricoccus</taxon>
    </lineage>
</organism>
<dbReference type="Gene3D" id="1.20.1600.10">
    <property type="entry name" value="Outer membrane efflux proteins (OEP)"/>
    <property type="match status" value="1"/>
</dbReference>
<evidence type="ECO:0000256" key="2">
    <source>
        <dbReference type="ARBA" id="ARBA00007613"/>
    </source>
</evidence>
<keyword evidence="4" id="KW-1134">Transmembrane beta strand</keyword>
<dbReference type="SUPFAM" id="SSF56954">
    <property type="entry name" value="Outer membrane efflux proteins (OEP)"/>
    <property type="match status" value="1"/>
</dbReference>
<evidence type="ECO:0000313" key="11">
    <source>
        <dbReference type="Proteomes" id="UP000321272"/>
    </source>
</evidence>
<dbReference type="RefSeq" id="WP_147184332.1">
    <property type="nucleotide sequence ID" value="NZ_CP042382.1"/>
</dbReference>
<dbReference type="KEGG" id="paur:FGL86_09475"/>
<evidence type="ECO:0000256" key="3">
    <source>
        <dbReference type="ARBA" id="ARBA00022448"/>
    </source>
</evidence>
<evidence type="ECO:0000256" key="6">
    <source>
        <dbReference type="ARBA" id="ARBA00023136"/>
    </source>
</evidence>